<sequence length="295" mass="31799">MEKVVKTEQRGAMPQPRRRAAETENFPVGSLLLPAPLRDPVRAFYAVVRAADDIADDPEMRIEDKQAGLDRIEAGLRGAGEGDPRGHALRDALRAVGRAGLERHAIAMLVAFRADIEARPCESWAELRAYCRSSADPVGRFLLDLHGETGADRDAADALCTALQVLNHLQDLGEDWRDLGRVYLPLDWLRAAGADVGDLGGAVLTPPLRAAVDRALDANAGLLARAATLPRTVRARRLRAEIEVIATLAARLQLRLRRADPLAGRVAPNRGDWLRAGLRGGLALIAPSRAPSGTA</sequence>
<dbReference type="PANTHER" id="PTHR31480">
    <property type="entry name" value="BIFUNCTIONAL LYCOPENE CYCLASE/PHYTOENE SYNTHASE"/>
    <property type="match status" value="1"/>
</dbReference>
<keyword evidence="3" id="KW-0808">Transferase</keyword>
<reference evidence="3 4" key="1">
    <citation type="submission" date="2017-03" db="EMBL/GenBank/DDBJ databases">
        <authorList>
            <person name="Afonso C.L."/>
            <person name="Miller P.J."/>
            <person name="Scott M.A."/>
            <person name="Spackman E."/>
            <person name="Goraichik I."/>
            <person name="Dimitrov K.M."/>
            <person name="Suarez D.L."/>
            <person name="Swayne D.E."/>
        </authorList>
    </citation>
    <scope>NUCLEOTIDE SEQUENCE [LARGE SCALE GENOMIC DNA]</scope>
    <source>
        <strain evidence="3 4">CECT 8367</strain>
    </source>
</reference>
<accession>A0A1X6ZMA3</accession>
<dbReference type="InterPro" id="IPR002060">
    <property type="entry name" value="Squ/phyt_synthse"/>
</dbReference>
<dbReference type="EC" id="2.5.1.32" evidence="3"/>
<dbReference type="Pfam" id="PF00494">
    <property type="entry name" value="SQS_PSY"/>
    <property type="match status" value="1"/>
</dbReference>
<dbReference type="RefSeq" id="WP_165761470.1">
    <property type="nucleotide sequence ID" value="NZ_FWFY01000008.1"/>
</dbReference>
<dbReference type="Gene3D" id="1.10.600.10">
    <property type="entry name" value="Farnesyl Diphosphate Synthase"/>
    <property type="match status" value="1"/>
</dbReference>
<feature type="region of interest" description="Disordered" evidence="1">
    <location>
        <begin position="1"/>
        <end position="22"/>
    </location>
</feature>
<evidence type="ECO:0000313" key="5">
    <source>
        <dbReference type="Proteomes" id="UP000240624"/>
    </source>
</evidence>
<evidence type="ECO:0000313" key="3">
    <source>
        <dbReference type="EMBL" id="SLN55701.1"/>
    </source>
</evidence>
<evidence type="ECO:0000313" key="4">
    <source>
        <dbReference type="Proteomes" id="UP000193495"/>
    </source>
</evidence>
<organism evidence="3 4">
    <name type="scientific">Limimaricola soesokkakensis</name>
    <dbReference type="NCBI Taxonomy" id="1343159"/>
    <lineage>
        <taxon>Bacteria</taxon>
        <taxon>Pseudomonadati</taxon>
        <taxon>Pseudomonadota</taxon>
        <taxon>Alphaproteobacteria</taxon>
        <taxon>Rhodobacterales</taxon>
        <taxon>Paracoccaceae</taxon>
        <taxon>Limimaricola</taxon>
    </lineage>
</organism>
<keyword evidence="5" id="KW-1185">Reference proteome</keyword>
<dbReference type="SFLD" id="SFLDS00005">
    <property type="entry name" value="Isoprenoid_Synthase_Type_I"/>
    <property type="match status" value="1"/>
</dbReference>
<evidence type="ECO:0000256" key="1">
    <source>
        <dbReference type="SAM" id="MobiDB-lite"/>
    </source>
</evidence>
<proteinExistence type="predicted"/>
<dbReference type="EMBL" id="PYGB01000007">
    <property type="protein sequence ID" value="PSK85877.1"/>
    <property type="molecule type" value="Genomic_DNA"/>
</dbReference>
<dbReference type="Proteomes" id="UP000240624">
    <property type="component" value="Unassembled WGS sequence"/>
</dbReference>
<dbReference type="SUPFAM" id="SSF48576">
    <property type="entry name" value="Terpenoid synthases"/>
    <property type="match status" value="1"/>
</dbReference>
<dbReference type="SFLD" id="SFLDG01212">
    <property type="entry name" value="Phytoene_synthase_like"/>
    <property type="match status" value="1"/>
</dbReference>
<dbReference type="InterPro" id="IPR044843">
    <property type="entry name" value="Trans_IPPS_bact-type"/>
</dbReference>
<dbReference type="GO" id="GO:0004311">
    <property type="term" value="F:geranylgeranyl diphosphate synthase activity"/>
    <property type="evidence" value="ECO:0007669"/>
    <property type="project" value="InterPro"/>
</dbReference>
<name>A0A1X6ZMA3_9RHOB</name>
<gene>
    <name evidence="3" type="primary">crtB_1</name>
    <name evidence="2" type="ORF">CLV79_107107</name>
    <name evidence="3" type="ORF">LOS8367_02633</name>
</gene>
<evidence type="ECO:0000313" key="2">
    <source>
        <dbReference type="EMBL" id="PSK85877.1"/>
    </source>
</evidence>
<dbReference type="SFLD" id="SFLDG01018">
    <property type="entry name" value="Squalene/Phytoene_Synthase_Lik"/>
    <property type="match status" value="1"/>
</dbReference>
<dbReference type="EMBL" id="FWFY01000008">
    <property type="protein sequence ID" value="SLN55701.1"/>
    <property type="molecule type" value="Genomic_DNA"/>
</dbReference>
<dbReference type="InterPro" id="IPR008949">
    <property type="entry name" value="Isoprenoid_synthase_dom_sf"/>
</dbReference>
<protein>
    <submittedName>
        <fullName evidence="3">15-cis-phytoene synthase</fullName>
        <ecNumber evidence="3">2.5.1.32</ecNumber>
    </submittedName>
    <submittedName>
        <fullName evidence="2">Squalene synthase HpnC</fullName>
    </submittedName>
</protein>
<dbReference type="AlphaFoldDB" id="A0A1X6ZMA3"/>
<reference evidence="2 5" key="2">
    <citation type="submission" date="2018-03" db="EMBL/GenBank/DDBJ databases">
        <title>Genomic Encyclopedia of Archaeal and Bacterial Type Strains, Phase II (KMG-II): from individual species to whole genera.</title>
        <authorList>
            <person name="Goeker M."/>
        </authorList>
    </citation>
    <scope>NUCLEOTIDE SEQUENCE [LARGE SCALE GENOMIC DNA]</scope>
    <source>
        <strain evidence="2 5">DSM 29956</strain>
    </source>
</reference>
<dbReference type="Proteomes" id="UP000193495">
    <property type="component" value="Unassembled WGS sequence"/>
</dbReference>